<feature type="signal peptide" evidence="1">
    <location>
        <begin position="1"/>
        <end position="24"/>
    </location>
</feature>
<evidence type="ECO:0000313" key="2">
    <source>
        <dbReference type="EMBL" id="CAK9171268.1"/>
    </source>
</evidence>
<dbReference type="PANTHER" id="PTHR33928">
    <property type="entry name" value="POLYGALACTURONASE QRT3"/>
    <property type="match status" value="1"/>
</dbReference>
<feature type="chain" id="PRO_5044889330" description="Dirigent protein" evidence="1">
    <location>
        <begin position="25"/>
        <end position="156"/>
    </location>
</feature>
<organism evidence="2 3">
    <name type="scientific">Ilex paraguariensis</name>
    <name type="common">yerba mate</name>
    <dbReference type="NCBI Taxonomy" id="185542"/>
    <lineage>
        <taxon>Eukaryota</taxon>
        <taxon>Viridiplantae</taxon>
        <taxon>Streptophyta</taxon>
        <taxon>Embryophyta</taxon>
        <taxon>Tracheophyta</taxon>
        <taxon>Spermatophyta</taxon>
        <taxon>Magnoliopsida</taxon>
        <taxon>eudicotyledons</taxon>
        <taxon>Gunneridae</taxon>
        <taxon>Pentapetalae</taxon>
        <taxon>asterids</taxon>
        <taxon>campanulids</taxon>
        <taxon>Aquifoliales</taxon>
        <taxon>Aquifoliaceae</taxon>
        <taxon>Ilex</taxon>
    </lineage>
</organism>
<protein>
    <recommendedName>
        <fullName evidence="4">Dirigent protein</fullName>
    </recommendedName>
</protein>
<proteinExistence type="predicted"/>
<keyword evidence="1" id="KW-0732">Signal</keyword>
<evidence type="ECO:0000256" key="1">
    <source>
        <dbReference type="SAM" id="SignalP"/>
    </source>
</evidence>
<reference evidence="2 3" key="1">
    <citation type="submission" date="2024-02" db="EMBL/GenBank/DDBJ databases">
        <authorList>
            <person name="Vignale AGUSTIN F."/>
            <person name="Sosa J E."/>
            <person name="Modenutti C."/>
        </authorList>
    </citation>
    <scope>NUCLEOTIDE SEQUENCE [LARGE SCALE GENOMIC DNA]</scope>
</reference>
<accession>A0ABC8TUV9</accession>
<dbReference type="PANTHER" id="PTHR33928:SF7">
    <property type="entry name" value="POLYGALACTURONASE QRT3"/>
    <property type="match status" value="1"/>
</dbReference>
<evidence type="ECO:0008006" key="4">
    <source>
        <dbReference type="Google" id="ProtNLM"/>
    </source>
</evidence>
<gene>
    <name evidence="2" type="ORF">ILEXP_LOCUS40823</name>
</gene>
<name>A0ABC8TUV9_9AQUA</name>
<keyword evidence="3" id="KW-1185">Reference proteome</keyword>
<dbReference type="InterPro" id="IPR039279">
    <property type="entry name" value="QRT3-like"/>
</dbReference>
<comment type="caution">
    <text evidence="2">The sequence shown here is derived from an EMBL/GenBank/DDBJ whole genome shotgun (WGS) entry which is preliminary data.</text>
</comment>
<dbReference type="Proteomes" id="UP001642360">
    <property type="component" value="Unassembled WGS sequence"/>
</dbReference>
<evidence type="ECO:0000313" key="3">
    <source>
        <dbReference type="Proteomes" id="UP001642360"/>
    </source>
</evidence>
<sequence>MARRALVSSIIVVLTSFIIMHAYGENSLPRFSSGHYHDQMQKMEAYKASLLRRDLISISPSSMFPSPSFASSPSPSQSTQVGKTNITEPLLGAISDAFDGPSNGFLMEGIVNLGGSQVNLEGGTYIVSRPLRFPVASRGNSWSRMASGDEKAVKPN</sequence>
<dbReference type="EMBL" id="CAUOFW020005700">
    <property type="protein sequence ID" value="CAK9171268.1"/>
    <property type="molecule type" value="Genomic_DNA"/>
</dbReference>
<dbReference type="AlphaFoldDB" id="A0ABC8TUV9"/>